<accession>A0A2U3KJ93</accession>
<dbReference type="InterPro" id="IPR013976">
    <property type="entry name" value="HDOD"/>
</dbReference>
<dbReference type="Pfam" id="PF08668">
    <property type="entry name" value="HDOD"/>
    <property type="match status" value="1"/>
</dbReference>
<protein>
    <submittedName>
        <fullName evidence="2">Putative Cyclic diguanylate phosphodiesterase (EAL) domain protein</fullName>
    </submittedName>
</protein>
<dbReference type="SUPFAM" id="SSF109604">
    <property type="entry name" value="HD-domain/PDEase-like"/>
    <property type="match status" value="1"/>
</dbReference>
<dbReference type="SMART" id="SM00052">
    <property type="entry name" value="EAL"/>
    <property type="match status" value="1"/>
</dbReference>
<dbReference type="Gene3D" id="3.20.20.450">
    <property type="entry name" value="EAL domain"/>
    <property type="match status" value="1"/>
</dbReference>
<dbReference type="EMBL" id="OMOD01000121">
    <property type="protein sequence ID" value="SPF39713.1"/>
    <property type="molecule type" value="Genomic_DNA"/>
</dbReference>
<evidence type="ECO:0000259" key="1">
    <source>
        <dbReference type="PROSITE" id="PS51833"/>
    </source>
</evidence>
<gene>
    <name evidence="2" type="ORF">SBA1_290075</name>
</gene>
<reference evidence="3" key="1">
    <citation type="submission" date="2018-02" db="EMBL/GenBank/DDBJ databases">
        <authorList>
            <person name="Hausmann B."/>
        </authorList>
    </citation>
    <scope>NUCLEOTIDE SEQUENCE [LARGE SCALE GENOMIC DNA]</scope>
    <source>
        <strain evidence="3">Peat soil MAG SbA1</strain>
    </source>
</reference>
<dbReference type="AlphaFoldDB" id="A0A2U3KJ93"/>
<evidence type="ECO:0000313" key="3">
    <source>
        <dbReference type="Proteomes" id="UP000238701"/>
    </source>
</evidence>
<organism evidence="2 3">
    <name type="scientific">Candidatus Sulfotelmatobacter kueseliae</name>
    <dbReference type="NCBI Taxonomy" id="2042962"/>
    <lineage>
        <taxon>Bacteria</taxon>
        <taxon>Pseudomonadati</taxon>
        <taxon>Acidobacteriota</taxon>
        <taxon>Terriglobia</taxon>
        <taxon>Terriglobales</taxon>
        <taxon>Candidatus Korobacteraceae</taxon>
        <taxon>Candidatus Sulfotelmatobacter</taxon>
    </lineage>
</organism>
<proteinExistence type="predicted"/>
<dbReference type="InterPro" id="IPR052340">
    <property type="entry name" value="RNase_Y/CdgJ"/>
</dbReference>
<dbReference type="Proteomes" id="UP000238701">
    <property type="component" value="Unassembled WGS sequence"/>
</dbReference>
<dbReference type="Pfam" id="PF00563">
    <property type="entry name" value="EAL"/>
    <property type="match status" value="1"/>
</dbReference>
<dbReference type="SUPFAM" id="SSF141868">
    <property type="entry name" value="EAL domain-like"/>
    <property type="match status" value="1"/>
</dbReference>
<dbReference type="PANTHER" id="PTHR33525">
    <property type="match status" value="1"/>
</dbReference>
<dbReference type="InterPro" id="IPR035919">
    <property type="entry name" value="EAL_sf"/>
</dbReference>
<evidence type="ECO:0000313" key="2">
    <source>
        <dbReference type="EMBL" id="SPF39713.1"/>
    </source>
</evidence>
<name>A0A2U3KJ93_9BACT</name>
<sequence>MSPPAQAAPAMKPSPCLARQPILTEDEKVIGYELLFRESPEDNRFSSDAESATSSTIDTLNVMGLDVVCDGRLAFINCTHQMLLKEYFLLLPPDKVVVEIQENVPADESVIAACLRLKQRSYRIALDNFVPSDAREALVPRADFIKVDIRRLAPGQGAAMAARYASEHCRMLAQRVETRQHFVTALKDGFTRFQGYFFRHPERMRARRIPTSQAGNLRLLQAISAPEVDLAAVEDLIKHDASLCYRLLRYLNSPLLGVSSPVKSIRHGMNLLGERELVRWIRMAITLAMGQEKCSDLVLSSLVRARFCELLAPKVDHGTSDLFLMGMLSLMDAILEIPMGVVVEGLALNPDTKAELLGAKTGNKTRLSPVYDLMVAREAGDWEAVTAETKRLNVSLPFINRAYNEAMSWAHQMTSAAPRPGQ</sequence>
<dbReference type="InterPro" id="IPR001633">
    <property type="entry name" value="EAL_dom"/>
</dbReference>
<dbReference type="Gene3D" id="1.10.3210.10">
    <property type="entry name" value="Hypothetical protein af1432"/>
    <property type="match status" value="1"/>
</dbReference>
<dbReference type="PIRSF" id="PIRSF003180">
    <property type="entry name" value="DiGMPpdiest_YuxH"/>
    <property type="match status" value="1"/>
</dbReference>
<dbReference type="OrthoDB" id="9804751at2"/>
<feature type="domain" description="HDOD" evidence="1">
    <location>
        <begin position="209"/>
        <end position="398"/>
    </location>
</feature>
<dbReference type="PANTHER" id="PTHR33525:SF4">
    <property type="entry name" value="CYCLIC DI-GMP PHOSPHODIESTERASE CDGJ"/>
    <property type="match status" value="1"/>
</dbReference>
<dbReference type="InterPro" id="IPR014408">
    <property type="entry name" value="dGMP_Pdiesterase_EAL/HD-GYP"/>
</dbReference>
<dbReference type="PROSITE" id="PS51833">
    <property type="entry name" value="HDOD"/>
    <property type="match status" value="1"/>
</dbReference>